<feature type="compositionally biased region" description="Polar residues" evidence="3">
    <location>
        <begin position="313"/>
        <end position="323"/>
    </location>
</feature>
<feature type="compositionally biased region" description="Polar residues" evidence="3">
    <location>
        <begin position="1286"/>
        <end position="1312"/>
    </location>
</feature>
<evidence type="ECO:0000313" key="6">
    <source>
        <dbReference type="EMBL" id="KAL2067557.1"/>
    </source>
</evidence>
<dbReference type="Gene3D" id="1.10.287.130">
    <property type="match status" value="1"/>
</dbReference>
<dbReference type="InterPro" id="IPR004358">
    <property type="entry name" value="Sig_transdc_His_kin-like_C"/>
</dbReference>
<dbReference type="EMBL" id="JAZHXI010000010">
    <property type="protein sequence ID" value="KAL2067557.1"/>
    <property type="molecule type" value="Genomic_DNA"/>
</dbReference>
<evidence type="ECO:0000313" key="7">
    <source>
        <dbReference type="Proteomes" id="UP001595075"/>
    </source>
</evidence>
<evidence type="ECO:0008006" key="8">
    <source>
        <dbReference type="Google" id="ProtNLM"/>
    </source>
</evidence>
<name>A0ABR4CD10_9HELO</name>
<evidence type="ECO:0000256" key="2">
    <source>
        <dbReference type="PROSITE-ProRule" id="PRU00169"/>
    </source>
</evidence>
<feature type="domain" description="Response regulatory" evidence="5">
    <location>
        <begin position="1162"/>
        <end position="1283"/>
    </location>
</feature>
<dbReference type="PANTHER" id="PTHR43719:SF28">
    <property type="entry name" value="PEROXIDE STRESS-ACTIVATED HISTIDINE KINASE MAK1-RELATED"/>
    <property type="match status" value="1"/>
</dbReference>
<dbReference type="CDD" id="cd00082">
    <property type="entry name" value="HisKA"/>
    <property type="match status" value="1"/>
</dbReference>
<dbReference type="InterPro" id="IPR001789">
    <property type="entry name" value="Sig_transdc_resp-reg_receiver"/>
</dbReference>
<dbReference type="SUPFAM" id="SSF52172">
    <property type="entry name" value="CheY-like"/>
    <property type="match status" value="1"/>
</dbReference>
<dbReference type="PANTHER" id="PTHR43719">
    <property type="entry name" value="TWO-COMPONENT HISTIDINE KINASE"/>
    <property type="match status" value="1"/>
</dbReference>
<dbReference type="Gene3D" id="3.40.50.2300">
    <property type="match status" value="1"/>
</dbReference>
<dbReference type="InterPro" id="IPR005467">
    <property type="entry name" value="His_kinase_dom"/>
</dbReference>
<keyword evidence="7" id="KW-1185">Reference proteome</keyword>
<dbReference type="SUPFAM" id="SSF55781">
    <property type="entry name" value="GAF domain-like"/>
    <property type="match status" value="1"/>
</dbReference>
<dbReference type="CDD" id="cd17546">
    <property type="entry name" value="REC_hyHK_CKI1_RcsC-like"/>
    <property type="match status" value="1"/>
</dbReference>
<dbReference type="Gene3D" id="3.30.565.10">
    <property type="entry name" value="Histidine kinase-like ATPase, C-terminal domain"/>
    <property type="match status" value="1"/>
</dbReference>
<dbReference type="SUPFAM" id="SSF55874">
    <property type="entry name" value="ATPase domain of HSP90 chaperone/DNA topoisomerase II/histidine kinase"/>
    <property type="match status" value="1"/>
</dbReference>
<gene>
    <name evidence="6" type="ORF">VTL71DRAFT_1982</name>
</gene>
<dbReference type="Proteomes" id="UP001595075">
    <property type="component" value="Unassembled WGS sequence"/>
</dbReference>
<dbReference type="InterPro" id="IPR050956">
    <property type="entry name" value="2C_system_His_kinase"/>
</dbReference>
<dbReference type="InterPro" id="IPR036097">
    <property type="entry name" value="HisK_dim/P_sf"/>
</dbReference>
<dbReference type="SUPFAM" id="SSF47384">
    <property type="entry name" value="Homodimeric domain of signal transducing histidine kinase"/>
    <property type="match status" value="1"/>
</dbReference>
<evidence type="ECO:0000259" key="4">
    <source>
        <dbReference type="PROSITE" id="PS50109"/>
    </source>
</evidence>
<protein>
    <recommendedName>
        <fullName evidence="8">LOV domain-containing protein</fullName>
    </recommendedName>
</protein>
<feature type="region of interest" description="Disordered" evidence="3">
    <location>
        <begin position="1066"/>
        <end position="1096"/>
    </location>
</feature>
<dbReference type="InterPro" id="IPR011006">
    <property type="entry name" value="CheY-like_superfamily"/>
</dbReference>
<evidence type="ECO:0000256" key="1">
    <source>
        <dbReference type="ARBA" id="ARBA00022553"/>
    </source>
</evidence>
<dbReference type="PROSITE" id="PS50110">
    <property type="entry name" value="RESPONSE_REGULATORY"/>
    <property type="match status" value="1"/>
</dbReference>
<dbReference type="SMART" id="SM00448">
    <property type="entry name" value="REC"/>
    <property type="match status" value="1"/>
</dbReference>
<accession>A0ABR4CD10</accession>
<organism evidence="6 7">
    <name type="scientific">Oculimacula yallundae</name>
    <dbReference type="NCBI Taxonomy" id="86028"/>
    <lineage>
        <taxon>Eukaryota</taxon>
        <taxon>Fungi</taxon>
        <taxon>Dikarya</taxon>
        <taxon>Ascomycota</taxon>
        <taxon>Pezizomycotina</taxon>
        <taxon>Leotiomycetes</taxon>
        <taxon>Helotiales</taxon>
        <taxon>Ploettnerulaceae</taxon>
        <taxon>Oculimacula</taxon>
    </lineage>
</organism>
<dbReference type="InterPro" id="IPR003661">
    <property type="entry name" value="HisK_dim/P_dom"/>
</dbReference>
<dbReference type="Pfam" id="PF00512">
    <property type="entry name" value="HisKA"/>
    <property type="match status" value="1"/>
</dbReference>
<dbReference type="SMART" id="SM00387">
    <property type="entry name" value="HATPase_c"/>
    <property type="match status" value="1"/>
</dbReference>
<dbReference type="PROSITE" id="PS50109">
    <property type="entry name" value="HIS_KIN"/>
    <property type="match status" value="1"/>
</dbReference>
<feature type="region of interest" description="Disordered" evidence="3">
    <location>
        <begin position="33"/>
        <end position="52"/>
    </location>
</feature>
<dbReference type="SMART" id="SM00388">
    <property type="entry name" value="HisKA"/>
    <property type="match status" value="1"/>
</dbReference>
<dbReference type="Pfam" id="PF00072">
    <property type="entry name" value="Response_reg"/>
    <property type="match status" value="1"/>
</dbReference>
<comment type="caution">
    <text evidence="6">The sequence shown here is derived from an EMBL/GenBank/DDBJ whole genome shotgun (WGS) entry which is preliminary data.</text>
</comment>
<sequence>MLPEQQTPLEIERARVRDLLLYYKPKIRSGQPSISTASACPPDAVPEKCSEKGPAAMPGLEEPKQADHWQMLNHDSTLTAFAQLGAWRLNCERSFISLMDHEYQYVLAEATRSVSLIYQDQCEPDDEVYMGPRIIDFGWGVCPNTIQVFTAKDGSLNISTEHITANPSCYVMNDLSAIDSFKDRPYVADWPHMRFYAEVPITSPTGHVIGTYCVIDNKPRDGLDEKGLVVLTEIAAAIMTHLELVQMQEHLHRADEMLKGLGMFVEKKSPHAEWELFHGNSSTDFSRLSSLQPGKSYTFASASRTANSDHHTTFSSTVNTTPAPASKVASRVGTQNENADRYDDLNAAESTKGIPCVSSGQITPRNSEADTTRQRGRGLTMGIENPVFDEPLISNEMQRLFSHACYRIREGLDLDGVIFIDACFQDAELDHGTVAEEANTEIVPVTSPSASDEWTVIQSSILTGPNPRPDPSTKNSETSDRAKVTDVLGHSVRNLPQTQNLPFATGQIPLKQSTLRSLLRSFREGCVFAYDRGGIFLQTAEWKQRSSSKKINLKQSQALAVELLKFCPDAKSIMFFPLWDTHYDQWFAGTLAWTTNYTRVIRPADVNYLAAFSSCVMSEKSRLDVRAADREKLDFVSSVSHEVRSPLHGVLASAEALVETSTGLLQDDMIRTITVCGEVLLDTMDQILDYAKLNKPLRSKKNGSNATPGTLSRAATADNAKPLDLSEVIEATIESVYFGHSFRNTTFNTFEDLELTGDRQSAVTSQERSVILLLNIDKEDSWIYKSQVSAWTRILMNIFGNALKYTNNGFVSVSLRSDATSSAESASRLVTLEVEDSGKGMSEKYLKHHVFTPFVQEDHLAVGTGLGLSIVRQLVRDIRGQIDIQSEVKHGTKVAVSVPLHAPSNPLTSVTLESESLINDVKLRTKGLQLCLVNFDYYPDVDEAPTGILSAHSRSMLALKKSLTRMAIDWFDMKVTTSPDLASAAGDILVGLHSKLFLLENHVSPVPLVIFEDSVKPRLLGTQGIQYLTMPAAPHKFARVLKVSLDNTLSVVPSISEYISAGSPSLPRLTPPSANDTVSSPPSPRPSPELSPELDQAETIPTIEVDASRPILMASEPAHSVPLSDVSVRLLDQKAVSAVSSEVITVSPITISPPPLSLQRSKALLVEDNAVNLKILMHSMKSAKQNYDTATNGLEALEQFQANPGQYRVVFMDLSMPIMDGLTSTRHIRAYEEENALPRTRIVALTCFSSEKYQREAIDSGIDLYIVKPIPMRSLKPILALDPENFDNSLSSAHTPSVAQNSSPPLTPTDGNQGPKEPENGD</sequence>
<feature type="domain" description="Histidine kinase" evidence="4">
    <location>
        <begin position="638"/>
        <end position="902"/>
    </location>
</feature>
<feature type="region of interest" description="Disordered" evidence="3">
    <location>
        <begin position="308"/>
        <end position="335"/>
    </location>
</feature>
<feature type="region of interest" description="Disordered" evidence="3">
    <location>
        <begin position="1285"/>
        <end position="1322"/>
    </location>
</feature>
<evidence type="ECO:0000256" key="3">
    <source>
        <dbReference type="SAM" id="MobiDB-lite"/>
    </source>
</evidence>
<dbReference type="InterPro" id="IPR036890">
    <property type="entry name" value="HATPase_C_sf"/>
</dbReference>
<feature type="region of interest" description="Disordered" evidence="3">
    <location>
        <begin position="460"/>
        <end position="481"/>
    </location>
</feature>
<reference evidence="6 7" key="1">
    <citation type="journal article" date="2024" name="Commun. Biol.">
        <title>Comparative genomic analysis of thermophilic fungi reveals convergent evolutionary adaptations and gene losses.</title>
        <authorList>
            <person name="Steindorff A.S."/>
            <person name="Aguilar-Pontes M.V."/>
            <person name="Robinson A.J."/>
            <person name="Andreopoulos B."/>
            <person name="LaButti K."/>
            <person name="Kuo A."/>
            <person name="Mondo S."/>
            <person name="Riley R."/>
            <person name="Otillar R."/>
            <person name="Haridas S."/>
            <person name="Lipzen A."/>
            <person name="Grimwood J."/>
            <person name="Schmutz J."/>
            <person name="Clum A."/>
            <person name="Reid I.D."/>
            <person name="Moisan M.C."/>
            <person name="Butler G."/>
            <person name="Nguyen T.T.M."/>
            <person name="Dewar K."/>
            <person name="Conant G."/>
            <person name="Drula E."/>
            <person name="Henrissat B."/>
            <person name="Hansel C."/>
            <person name="Singer S."/>
            <person name="Hutchinson M.I."/>
            <person name="de Vries R.P."/>
            <person name="Natvig D.O."/>
            <person name="Powell A.J."/>
            <person name="Tsang A."/>
            <person name="Grigoriev I.V."/>
        </authorList>
    </citation>
    <scope>NUCLEOTIDE SEQUENCE [LARGE SCALE GENOMIC DNA]</scope>
    <source>
        <strain evidence="6 7">CBS 494.80</strain>
    </source>
</reference>
<proteinExistence type="predicted"/>
<feature type="modified residue" description="4-aspartylphosphate" evidence="2">
    <location>
        <position position="1213"/>
    </location>
</feature>
<evidence type="ECO:0000259" key="5">
    <source>
        <dbReference type="PROSITE" id="PS50110"/>
    </source>
</evidence>
<keyword evidence="1 2" id="KW-0597">Phosphoprotein</keyword>
<dbReference type="PRINTS" id="PR00344">
    <property type="entry name" value="BCTRLSENSOR"/>
</dbReference>
<dbReference type="Pfam" id="PF02518">
    <property type="entry name" value="HATPase_c"/>
    <property type="match status" value="1"/>
</dbReference>
<dbReference type="InterPro" id="IPR003594">
    <property type="entry name" value="HATPase_dom"/>
</dbReference>